<name>A0A5R9B7G9_9MICC</name>
<evidence type="ECO:0000313" key="1">
    <source>
        <dbReference type="EMBL" id="TLP93255.1"/>
    </source>
</evidence>
<dbReference type="GO" id="GO:0005829">
    <property type="term" value="C:cytosol"/>
    <property type="evidence" value="ECO:0007669"/>
    <property type="project" value="TreeGrafter"/>
</dbReference>
<dbReference type="AlphaFoldDB" id="A0A5R9B7G9"/>
<dbReference type="EMBL" id="VAVZ01000049">
    <property type="protein sequence ID" value="TLP93255.1"/>
    <property type="molecule type" value="Genomic_DNA"/>
</dbReference>
<accession>A0A5R9B7G9</accession>
<proteinExistence type="predicted"/>
<evidence type="ECO:0000313" key="2">
    <source>
        <dbReference type="Proteomes" id="UP000310458"/>
    </source>
</evidence>
<dbReference type="PANTHER" id="PTHR30283:SF4">
    <property type="entry name" value="PEROXIDE STRESS RESISTANCE PROTEIN YAAA"/>
    <property type="match status" value="1"/>
</dbReference>
<reference evidence="1 2" key="1">
    <citation type="submission" date="2019-05" db="EMBL/GenBank/DDBJ databases">
        <title>Nesterenkonia sp. GY074 isolated from the Southern Atlantic Ocean.</title>
        <authorList>
            <person name="Zhang G."/>
        </authorList>
    </citation>
    <scope>NUCLEOTIDE SEQUENCE [LARGE SCALE GENOMIC DNA]</scope>
    <source>
        <strain evidence="1 2">GY074</strain>
    </source>
</reference>
<dbReference type="OrthoDB" id="3210767at2"/>
<comment type="caution">
    <text evidence="1">The sequence shown here is derived from an EMBL/GenBank/DDBJ whole genome shotgun (WGS) entry which is preliminary data.</text>
</comment>
<dbReference type="GO" id="GO:0033194">
    <property type="term" value="P:response to hydroperoxide"/>
    <property type="evidence" value="ECO:0007669"/>
    <property type="project" value="TreeGrafter"/>
</dbReference>
<dbReference type="Pfam" id="PF03883">
    <property type="entry name" value="H2O2_YaaD"/>
    <property type="match status" value="1"/>
</dbReference>
<dbReference type="Proteomes" id="UP000310458">
    <property type="component" value="Unassembled WGS sequence"/>
</dbReference>
<protein>
    <submittedName>
        <fullName evidence="1">Peroxide stress protein YaaA</fullName>
    </submittedName>
</protein>
<keyword evidence="2" id="KW-1185">Reference proteome</keyword>
<sequence>MLIMLPPSEGKTPPSDSHTPAVDLESLVLPELAQHRAQVMDALICASSREDAQHVLKVGASVIDEVVANRKLYRAPTAPSYEIYTGVLFDALKVEQLNAQQLQRAATTVLIFSGLFGVTGFTDRISTYRCSMDVKLPELGNLGTFWKQRLAEPLAEKVQDRLVVDCRSASYVKAFRPPHKQTLAVNSFMEMDGHRKVVTHFAKAARGELTGMLLRADSAPESIDDVAHIASQRWKVETRKAEKSRPHQLDLISES</sequence>
<organism evidence="1 2">
    <name type="scientific">Nesterenkonia salmonea</name>
    <dbReference type="NCBI Taxonomy" id="1804987"/>
    <lineage>
        <taxon>Bacteria</taxon>
        <taxon>Bacillati</taxon>
        <taxon>Actinomycetota</taxon>
        <taxon>Actinomycetes</taxon>
        <taxon>Micrococcales</taxon>
        <taxon>Micrococcaceae</taxon>
        <taxon>Nesterenkonia</taxon>
    </lineage>
</organism>
<dbReference type="InterPro" id="IPR005583">
    <property type="entry name" value="YaaA"/>
</dbReference>
<gene>
    <name evidence="1" type="ORF">FEF26_13745</name>
</gene>
<dbReference type="PANTHER" id="PTHR30283">
    <property type="entry name" value="PEROXIDE STRESS RESPONSE PROTEIN YAAA"/>
    <property type="match status" value="1"/>
</dbReference>